<name>A0A9W6X3Z0_9STRA</name>
<dbReference type="PANTHER" id="PTHR13510:SF44">
    <property type="entry name" value="RABENOSYN-5"/>
    <property type="match status" value="1"/>
</dbReference>
<comment type="caution">
    <text evidence="1">The sequence shown here is derived from an EMBL/GenBank/DDBJ whole genome shotgun (WGS) entry which is preliminary data.</text>
</comment>
<dbReference type="Proteomes" id="UP001165121">
    <property type="component" value="Unassembled WGS sequence"/>
</dbReference>
<gene>
    <name evidence="1" type="ORF">Pfra01_000670100</name>
</gene>
<protein>
    <submittedName>
        <fullName evidence="1">Unnamed protein product</fullName>
    </submittedName>
</protein>
<dbReference type="AlphaFoldDB" id="A0A9W6X3Z0"/>
<sequence length="417" mass="47549">MRLAQQLPAFELTKHHATMLHNLAETLAGHNIEQYNTLLVTKDGLADPTRWREVRRRDGVRIYKERVMEAKQGPTTPQLLLLGTVEGRLDDIMYGVVATTDEAMKIKSACAHDGVQDSKMLCEILRPTFEDPFRHISVKWRLYDSKCDHLSLDSTGIVEAAKRERVGYSISHSVAFSEIPSFETYGIERINMSVCSLYRQKTPTTIECYVRGFFEFRSQSEMLGNLTLQAIAAQWAVFSRKSECALMKKLAWKMRKNYGWSPASSRMYSFADDLSDYRVPSTRTSHLAVKILVAAQCGVCRKRSRFMSTCKGCNRQVCTRCCTKKRVCAVAPDHFTTLEKKRTFCSECISEAYNTSALSIAREEFLAEHREQEISCWSSTGRLYWNSGETVHTFCMSGMRQRSSSISSTNSAVSRWR</sequence>
<accession>A0A9W6X3Z0</accession>
<organism evidence="1 2">
    <name type="scientific">Phytophthora fragariaefolia</name>
    <dbReference type="NCBI Taxonomy" id="1490495"/>
    <lineage>
        <taxon>Eukaryota</taxon>
        <taxon>Sar</taxon>
        <taxon>Stramenopiles</taxon>
        <taxon>Oomycota</taxon>
        <taxon>Peronosporomycetes</taxon>
        <taxon>Peronosporales</taxon>
        <taxon>Peronosporaceae</taxon>
        <taxon>Phytophthora</taxon>
    </lineage>
</organism>
<keyword evidence="2" id="KW-1185">Reference proteome</keyword>
<dbReference type="EMBL" id="BSXT01000574">
    <property type="protein sequence ID" value="GMF30331.1"/>
    <property type="molecule type" value="Genomic_DNA"/>
</dbReference>
<dbReference type="OrthoDB" id="103485at2759"/>
<dbReference type="InterPro" id="IPR052727">
    <property type="entry name" value="Rab4/Rab5_effector"/>
</dbReference>
<dbReference type="PANTHER" id="PTHR13510">
    <property type="entry name" value="FYVE-FINGER-CONTAINING RAB5 EFFECTOR PROTEIN RABENOSYN-5-RELATED"/>
    <property type="match status" value="1"/>
</dbReference>
<evidence type="ECO:0000313" key="2">
    <source>
        <dbReference type="Proteomes" id="UP001165121"/>
    </source>
</evidence>
<evidence type="ECO:0000313" key="1">
    <source>
        <dbReference type="EMBL" id="GMF30331.1"/>
    </source>
</evidence>
<proteinExistence type="predicted"/>
<reference evidence="1" key="1">
    <citation type="submission" date="2023-04" db="EMBL/GenBank/DDBJ databases">
        <title>Phytophthora fragariaefolia NBRC 109709.</title>
        <authorList>
            <person name="Ichikawa N."/>
            <person name="Sato H."/>
            <person name="Tonouchi N."/>
        </authorList>
    </citation>
    <scope>NUCLEOTIDE SEQUENCE</scope>
    <source>
        <strain evidence="1">NBRC 109709</strain>
    </source>
</reference>